<dbReference type="EMBL" id="D00863">
    <property type="protein sequence ID" value="BAA00736.1"/>
    <property type="molecule type" value="Genomic_DNA"/>
</dbReference>
<dbReference type="AlphaFoldDB" id="Q44941"/>
<sequence length="52" mass="5558">MPLCFWGRRAGAKTAVSAVFACATIEGIDVYADDGKSATRLRRPTGVAEFSH</sequence>
<organism evidence="1">
    <name type="scientific">Brevibacillus brevis</name>
    <name type="common">Bacillus brevis</name>
    <dbReference type="NCBI Taxonomy" id="1393"/>
    <lineage>
        <taxon>Bacteria</taxon>
        <taxon>Bacillati</taxon>
        <taxon>Bacillota</taxon>
        <taxon>Bacilli</taxon>
        <taxon>Bacillales</taxon>
        <taxon>Paenibacillaceae</taxon>
        <taxon>Brevibacillus</taxon>
    </lineage>
</organism>
<protein>
    <submittedName>
        <fullName evidence="1">Short ORF</fullName>
    </submittedName>
</protein>
<dbReference type="PIR" id="A42375">
    <property type="entry name" value="A42375"/>
</dbReference>
<proteinExistence type="predicted"/>
<accession>Q44941</accession>
<evidence type="ECO:0000313" key="1">
    <source>
        <dbReference type="EMBL" id="BAA00736.1"/>
    </source>
</evidence>
<gene>
    <name evidence="1" type="primary">lon</name>
</gene>
<reference evidence="1" key="1">
    <citation type="journal article" date="1982" name="J. Bacteriol.">
        <title>Cloning, characterization, and inactivation of the Bacillus brevis lon gene.</title>
        <authorList>
            <person name="Ito K."/>
            <person name="Udaka S."/>
            <person name="Yamagata H."/>
        </authorList>
    </citation>
    <scope>NUCLEOTIDE SEQUENCE</scope>
    <source>
        <strain evidence="1">HPD31</strain>
    </source>
</reference>
<name>Q44941_BREBE</name>